<dbReference type="AlphaFoldDB" id="A0A4P7BDG7"/>
<keyword evidence="3" id="KW-1185">Reference proteome</keyword>
<reference evidence="2 3" key="2">
    <citation type="submission" date="2019-03" db="EMBL/GenBank/DDBJ databases">
        <title>Draft Genome Sequences of Six Type Strains of the Genus Massilia.</title>
        <authorList>
            <person name="Miess H."/>
            <person name="Frediansyhah A."/>
            <person name="Gross H."/>
        </authorList>
    </citation>
    <scope>NUCLEOTIDE SEQUENCE [LARGE SCALE GENOMIC DNA]</scope>
    <source>
        <strain evidence="2 3">DSM 17505</strain>
    </source>
</reference>
<evidence type="ECO:0000313" key="1">
    <source>
        <dbReference type="EMBL" id="GGY77333.1"/>
    </source>
</evidence>
<reference evidence="1" key="3">
    <citation type="submission" date="2022-12" db="EMBL/GenBank/DDBJ databases">
        <authorList>
            <person name="Sun Q."/>
            <person name="Kim S."/>
        </authorList>
    </citation>
    <scope>NUCLEOTIDE SEQUENCE</scope>
    <source>
        <strain evidence="1">KCTC 12344</strain>
    </source>
</reference>
<dbReference type="Proteomes" id="UP000294359">
    <property type="component" value="Chromosome"/>
</dbReference>
<evidence type="ECO:0000313" key="3">
    <source>
        <dbReference type="Proteomes" id="UP000294359"/>
    </source>
</evidence>
<dbReference type="RefSeq" id="WP_134384478.1">
    <property type="nucleotide sequence ID" value="NZ_BMWW01000001.1"/>
</dbReference>
<gene>
    <name evidence="2" type="ORF">E1742_08515</name>
    <name evidence="1" type="ORF">GCM10007388_07650</name>
</gene>
<reference evidence="1" key="1">
    <citation type="journal article" date="2014" name="Int. J. Syst. Evol. Microbiol.">
        <title>Complete genome sequence of Corynebacterium casei LMG S-19264T (=DSM 44701T), isolated from a smear-ripened cheese.</title>
        <authorList>
            <consortium name="US DOE Joint Genome Institute (JGI-PGF)"/>
            <person name="Walter F."/>
            <person name="Albersmeier A."/>
            <person name="Kalinowski J."/>
            <person name="Ruckert C."/>
        </authorList>
    </citation>
    <scope>NUCLEOTIDE SEQUENCE</scope>
    <source>
        <strain evidence="1">KCTC 12344</strain>
    </source>
</reference>
<dbReference type="Proteomes" id="UP000619512">
    <property type="component" value="Unassembled WGS sequence"/>
</dbReference>
<dbReference type="EMBL" id="BMWW01000001">
    <property type="protein sequence ID" value="GGY77333.1"/>
    <property type="molecule type" value="Genomic_DNA"/>
</dbReference>
<organism evidence="1 4">
    <name type="scientific">Pseudoduganella plicata</name>
    <dbReference type="NCBI Taxonomy" id="321984"/>
    <lineage>
        <taxon>Bacteria</taxon>
        <taxon>Pseudomonadati</taxon>
        <taxon>Pseudomonadota</taxon>
        <taxon>Betaproteobacteria</taxon>
        <taxon>Burkholderiales</taxon>
        <taxon>Oxalobacteraceae</taxon>
        <taxon>Telluria group</taxon>
        <taxon>Pseudoduganella</taxon>
    </lineage>
</organism>
<sequence>MEYEYRGYTIRSEVYEDPTGGQVRWHCAVEMRPHTGTAPERFTTEEHYATRDEAELGAQRAARDYLDRKLAGLTATHNPQV</sequence>
<proteinExistence type="predicted"/>
<evidence type="ECO:0000313" key="4">
    <source>
        <dbReference type="Proteomes" id="UP000619512"/>
    </source>
</evidence>
<dbReference type="OrthoDB" id="8758704at2"/>
<accession>A0A4P7BDG7</accession>
<name>A0A4P7BDG7_9BURK</name>
<evidence type="ECO:0000313" key="2">
    <source>
        <dbReference type="EMBL" id="QBQ36193.1"/>
    </source>
</evidence>
<protein>
    <submittedName>
        <fullName evidence="1">Uncharacterized protein</fullName>
    </submittedName>
</protein>
<dbReference type="EMBL" id="CP038026">
    <property type="protein sequence ID" value="QBQ36193.1"/>
    <property type="molecule type" value="Genomic_DNA"/>
</dbReference>